<sequence>MSGMGKSDALSIATCQTGMGVVVLKNHAHYTETIRFVAAFYCVFNK</sequence>
<accession>F9S838</accession>
<evidence type="ECO:0000313" key="2">
    <source>
        <dbReference type="Proteomes" id="UP000004605"/>
    </source>
</evidence>
<proteinExistence type="predicted"/>
<dbReference type="Proteomes" id="UP000004605">
    <property type="component" value="Unassembled WGS sequence"/>
</dbReference>
<evidence type="ECO:0000313" key="1">
    <source>
        <dbReference type="EMBL" id="EGU30515.1"/>
    </source>
</evidence>
<gene>
    <name evidence="1" type="ORF">VII00023_10914</name>
</gene>
<comment type="caution">
    <text evidence="1">The sequence shown here is derived from an EMBL/GenBank/DDBJ whole genome shotgun (WGS) entry which is preliminary data.</text>
</comment>
<dbReference type="AlphaFoldDB" id="F9S838"/>
<protein>
    <submittedName>
        <fullName evidence="1">Uncharacterized protein</fullName>
    </submittedName>
</protein>
<organism evidence="1 2">
    <name type="scientific">Vibrio ichthyoenteri ATCC 700023</name>
    <dbReference type="NCBI Taxonomy" id="870968"/>
    <lineage>
        <taxon>Bacteria</taxon>
        <taxon>Pseudomonadati</taxon>
        <taxon>Pseudomonadota</taxon>
        <taxon>Gammaproteobacteria</taxon>
        <taxon>Vibrionales</taxon>
        <taxon>Vibrionaceae</taxon>
        <taxon>Vibrio</taxon>
    </lineage>
</organism>
<reference evidence="1 2" key="1">
    <citation type="journal article" date="2012" name="Int. J. Syst. Evol. Microbiol.">
        <title>Vibrio caribbeanicus sp. nov., isolated from the marine sponge Scleritoderma cyanea.</title>
        <authorList>
            <person name="Hoffmann M."/>
            <person name="Monday S.R."/>
            <person name="Allard M.W."/>
            <person name="Strain E.A."/>
            <person name="Whittaker P."/>
            <person name="Naum M."/>
            <person name="McCarthy P.J."/>
            <person name="Lopez J.V."/>
            <person name="Fischer M."/>
            <person name="Brown E.W."/>
        </authorList>
    </citation>
    <scope>NUCLEOTIDE SEQUENCE [LARGE SCALE GENOMIC DNA]</scope>
    <source>
        <strain evidence="1 2">ATCC 700023</strain>
    </source>
</reference>
<dbReference type="EMBL" id="AFWF01000308">
    <property type="protein sequence ID" value="EGU30515.1"/>
    <property type="molecule type" value="Genomic_DNA"/>
</dbReference>
<name>F9S838_9VIBR</name>
<keyword evidence="2" id="KW-1185">Reference proteome</keyword>